<dbReference type="InterPro" id="IPR010979">
    <property type="entry name" value="Ribosomal_uS13-like_H2TH"/>
</dbReference>
<evidence type="ECO:0000313" key="1">
    <source>
        <dbReference type="EMBL" id="WAQ99331.1"/>
    </source>
</evidence>
<protein>
    <submittedName>
        <fullName evidence="1">NEIL3-like protein</fullName>
    </submittedName>
</protein>
<feature type="non-terminal residue" evidence="1">
    <location>
        <position position="75"/>
    </location>
</feature>
<dbReference type="Gene3D" id="1.10.8.50">
    <property type="match status" value="1"/>
</dbReference>
<name>A0ABY7DNQ4_MYAAR</name>
<dbReference type="EMBL" id="CP111014">
    <property type="protein sequence ID" value="WAQ99331.1"/>
    <property type="molecule type" value="Genomic_DNA"/>
</dbReference>
<gene>
    <name evidence="1" type="ORF">MAR_023704</name>
</gene>
<proteinExistence type="predicted"/>
<accession>A0ABY7DNQ4</accession>
<keyword evidence="2" id="KW-1185">Reference proteome</keyword>
<organism evidence="1 2">
    <name type="scientific">Mya arenaria</name>
    <name type="common">Soft-shell clam</name>
    <dbReference type="NCBI Taxonomy" id="6604"/>
    <lineage>
        <taxon>Eukaryota</taxon>
        <taxon>Metazoa</taxon>
        <taxon>Spiralia</taxon>
        <taxon>Lophotrochozoa</taxon>
        <taxon>Mollusca</taxon>
        <taxon>Bivalvia</taxon>
        <taxon>Autobranchia</taxon>
        <taxon>Heteroconchia</taxon>
        <taxon>Euheterodonta</taxon>
        <taxon>Imparidentia</taxon>
        <taxon>Neoheterodontei</taxon>
        <taxon>Myida</taxon>
        <taxon>Myoidea</taxon>
        <taxon>Myidae</taxon>
        <taxon>Mya</taxon>
    </lineage>
</organism>
<sequence length="75" mass="8574">MSEDVLTFKKSSVDIRPSVPCRQKYETMNDVDICSPVFNFRRAFSLIHEQTDRQVCDVLLDQSVLPGVGNIIKNE</sequence>
<reference evidence="1" key="1">
    <citation type="submission" date="2022-11" db="EMBL/GenBank/DDBJ databases">
        <title>Centuries of genome instability and evolution in soft-shell clam transmissible cancer (bioRxiv).</title>
        <authorList>
            <person name="Hart S.F.M."/>
            <person name="Yonemitsu M.A."/>
            <person name="Giersch R.M."/>
            <person name="Beal B.F."/>
            <person name="Arriagada G."/>
            <person name="Davis B.W."/>
            <person name="Ostrander E.A."/>
            <person name="Goff S.P."/>
            <person name="Metzger M.J."/>
        </authorList>
    </citation>
    <scope>NUCLEOTIDE SEQUENCE</scope>
    <source>
        <strain evidence="1">MELC-2E11</strain>
        <tissue evidence="1">Siphon/mantle</tissue>
    </source>
</reference>
<dbReference type="Proteomes" id="UP001164746">
    <property type="component" value="Chromosome 3"/>
</dbReference>
<evidence type="ECO:0000313" key="2">
    <source>
        <dbReference type="Proteomes" id="UP001164746"/>
    </source>
</evidence>
<dbReference type="SUPFAM" id="SSF46946">
    <property type="entry name" value="S13-like H2TH domain"/>
    <property type="match status" value="1"/>
</dbReference>